<organism evidence="1 2">
    <name type="scientific">Nocardiopsis kunsanensis</name>
    <dbReference type="NCBI Taxonomy" id="141693"/>
    <lineage>
        <taxon>Bacteria</taxon>
        <taxon>Bacillati</taxon>
        <taxon>Actinomycetota</taxon>
        <taxon>Actinomycetes</taxon>
        <taxon>Streptosporangiales</taxon>
        <taxon>Nocardiopsidaceae</taxon>
        <taxon>Nocardiopsis</taxon>
    </lineage>
</organism>
<name>A0A918XKJ9_9ACTN</name>
<dbReference type="EMBL" id="BMXL01000039">
    <property type="protein sequence ID" value="GHD36411.1"/>
    <property type="molecule type" value="Genomic_DNA"/>
</dbReference>
<comment type="caution">
    <text evidence="1">The sequence shown here is derived from an EMBL/GenBank/DDBJ whole genome shotgun (WGS) entry which is preliminary data.</text>
</comment>
<sequence>MQPLGGVEFVLLALGELVEAGARGQDGGDACHHGGRRQVYDDGESVHVDNITECAANDSPRIRLDRRNALGVWTAVDTKNVDCSGGVAVFTVFDPGEFRWHLVLNSSSGDEFGRYASGRTVYP</sequence>
<accession>A0A918XKJ9</accession>
<protein>
    <submittedName>
        <fullName evidence="1">Uncharacterized protein</fullName>
    </submittedName>
</protein>
<dbReference type="Proteomes" id="UP000654947">
    <property type="component" value="Unassembled WGS sequence"/>
</dbReference>
<proteinExistence type="predicted"/>
<dbReference type="AlphaFoldDB" id="A0A918XKJ9"/>
<gene>
    <name evidence="1" type="ORF">GCM10007147_43760</name>
</gene>
<keyword evidence="2" id="KW-1185">Reference proteome</keyword>
<evidence type="ECO:0000313" key="1">
    <source>
        <dbReference type="EMBL" id="GHD36411.1"/>
    </source>
</evidence>
<evidence type="ECO:0000313" key="2">
    <source>
        <dbReference type="Proteomes" id="UP000654947"/>
    </source>
</evidence>
<reference evidence="1 2" key="1">
    <citation type="journal article" date="2014" name="Int. J. Syst. Evol. Microbiol.">
        <title>Complete genome sequence of Corynebacterium casei LMG S-19264T (=DSM 44701T), isolated from a smear-ripened cheese.</title>
        <authorList>
            <consortium name="US DOE Joint Genome Institute (JGI-PGF)"/>
            <person name="Walter F."/>
            <person name="Albersmeier A."/>
            <person name="Kalinowski J."/>
            <person name="Ruckert C."/>
        </authorList>
    </citation>
    <scope>NUCLEOTIDE SEQUENCE [LARGE SCALE GENOMIC DNA]</scope>
    <source>
        <strain evidence="1 2">KCTC 19473</strain>
    </source>
</reference>